<proteinExistence type="predicted"/>
<keyword evidence="2" id="KW-1185">Reference proteome</keyword>
<evidence type="ECO:0000313" key="2">
    <source>
        <dbReference type="Proteomes" id="UP000574769"/>
    </source>
</evidence>
<reference evidence="1 2" key="1">
    <citation type="submission" date="2020-08" db="EMBL/GenBank/DDBJ databases">
        <title>Genomic Encyclopedia of Type Strains, Phase IV (KMG-IV): sequencing the most valuable type-strain genomes for metagenomic binning, comparative biology and taxonomic classification.</title>
        <authorList>
            <person name="Goeker M."/>
        </authorList>
    </citation>
    <scope>NUCLEOTIDE SEQUENCE [LARGE SCALE GENOMIC DNA]</scope>
    <source>
        <strain evidence="1 2">DSM 15867</strain>
    </source>
</reference>
<accession>A0A7W7EYZ6</accession>
<dbReference type="Proteomes" id="UP000574769">
    <property type="component" value="Unassembled WGS sequence"/>
</dbReference>
<gene>
    <name evidence="1" type="ORF">GGQ96_002672</name>
</gene>
<comment type="caution">
    <text evidence="1">The sequence shown here is derived from an EMBL/GenBank/DDBJ whole genome shotgun (WGS) entry which is preliminary data.</text>
</comment>
<name>A0A7W7EYZ6_9SPHN</name>
<dbReference type="EMBL" id="JACHNY010000005">
    <property type="protein sequence ID" value="MBB4618529.1"/>
    <property type="molecule type" value="Genomic_DNA"/>
</dbReference>
<evidence type="ECO:0000313" key="1">
    <source>
        <dbReference type="EMBL" id="MBB4618529.1"/>
    </source>
</evidence>
<dbReference type="AlphaFoldDB" id="A0A7W7EYZ6"/>
<dbReference type="RefSeq" id="WP_184115458.1">
    <property type="nucleotide sequence ID" value="NZ_JACHNY010000005.1"/>
</dbReference>
<sequence>MTFIRHSSGLHAFVSRGANTGTLLFPHRHGDGQFVVSPTRFEKDYERVPKESELLAWLERGYSLRMSNPEAGITGPSLIAPANIYRPIVP</sequence>
<organism evidence="1 2">
    <name type="scientific">Sphingomonas abaci</name>
    <dbReference type="NCBI Taxonomy" id="237611"/>
    <lineage>
        <taxon>Bacteria</taxon>
        <taxon>Pseudomonadati</taxon>
        <taxon>Pseudomonadota</taxon>
        <taxon>Alphaproteobacteria</taxon>
        <taxon>Sphingomonadales</taxon>
        <taxon>Sphingomonadaceae</taxon>
        <taxon>Sphingomonas</taxon>
    </lineage>
</organism>
<protein>
    <submittedName>
        <fullName evidence="1">Uncharacterized protein</fullName>
    </submittedName>
</protein>